<dbReference type="PANTHER" id="PTHR13318">
    <property type="entry name" value="PARTNER OF PAIRED, ISOFORM B-RELATED"/>
    <property type="match status" value="1"/>
</dbReference>
<evidence type="ECO:0000313" key="2">
    <source>
        <dbReference type="EMBL" id="CAF1114144.1"/>
    </source>
</evidence>
<evidence type="ECO:0000313" key="4">
    <source>
        <dbReference type="Proteomes" id="UP000663829"/>
    </source>
</evidence>
<feature type="domain" description="F-box" evidence="1">
    <location>
        <begin position="23"/>
        <end position="69"/>
    </location>
</feature>
<dbReference type="InterPro" id="IPR006553">
    <property type="entry name" value="Leu-rich_rpt_Cys-con_subtyp"/>
</dbReference>
<dbReference type="InterPro" id="IPR001810">
    <property type="entry name" value="F-box_dom"/>
</dbReference>
<dbReference type="Proteomes" id="UP000681722">
    <property type="component" value="Unassembled WGS sequence"/>
</dbReference>
<evidence type="ECO:0000313" key="3">
    <source>
        <dbReference type="EMBL" id="CAF3878197.1"/>
    </source>
</evidence>
<dbReference type="SUPFAM" id="SSF52047">
    <property type="entry name" value="RNI-like"/>
    <property type="match status" value="1"/>
</dbReference>
<name>A0A814Q3Y1_9BILA</name>
<sequence length="404" mass="47087">MSQKLANDDTIIPLTETTEEYSSLTLNNLPFDILFTICTYLDLRSLVRLSSTCRYLYDKCLHPLQFQTLNLQPYWYGITNYSIDNFFSLKCTQIKYLSLAWTKSIHLKSFTQLLNTQKLIQLNLACCQYINRAYIDVISKQCQQLEIINLENCFSLISDDFIALKNLKNLKSINFYRTKIDHRTLIPLIKNNYLHLEYVNLGACQQLSETDYIVKLLFSKCLQLKALDLWRAHGLSQNGFLSIIGERVNVDEEKQNPHDGITDELLNNLTTTVCCLENLKELDFGWCDLPPNFIQKFVKNCGKSLMKLFLTACRRITNDDMIAIGEYCPQLKQLDILGSRIINEESIHLVLKKCTNLEFLDLSFCDKIESKTIDMWNKMYKQCKSIKRSYSPRDQIDDIYTEFA</sequence>
<dbReference type="GO" id="GO:0031146">
    <property type="term" value="P:SCF-dependent proteasomal ubiquitin-dependent protein catabolic process"/>
    <property type="evidence" value="ECO:0007669"/>
    <property type="project" value="TreeGrafter"/>
</dbReference>
<dbReference type="SMART" id="SM00256">
    <property type="entry name" value="FBOX"/>
    <property type="match status" value="1"/>
</dbReference>
<dbReference type="SMART" id="SM00367">
    <property type="entry name" value="LRR_CC"/>
    <property type="match status" value="7"/>
</dbReference>
<organism evidence="2 4">
    <name type="scientific">Didymodactylos carnosus</name>
    <dbReference type="NCBI Taxonomy" id="1234261"/>
    <lineage>
        <taxon>Eukaryota</taxon>
        <taxon>Metazoa</taxon>
        <taxon>Spiralia</taxon>
        <taxon>Gnathifera</taxon>
        <taxon>Rotifera</taxon>
        <taxon>Eurotatoria</taxon>
        <taxon>Bdelloidea</taxon>
        <taxon>Philodinida</taxon>
        <taxon>Philodinidae</taxon>
        <taxon>Didymodactylos</taxon>
    </lineage>
</organism>
<proteinExistence type="predicted"/>
<keyword evidence="4" id="KW-1185">Reference proteome</keyword>
<accession>A0A814Q3Y1</accession>
<dbReference type="Pfam" id="PF12937">
    <property type="entry name" value="F-box-like"/>
    <property type="match status" value="1"/>
</dbReference>
<evidence type="ECO:0000259" key="1">
    <source>
        <dbReference type="PROSITE" id="PS50181"/>
    </source>
</evidence>
<comment type="caution">
    <text evidence="2">The sequence shown here is derived from an EMBL/GenBank/DDBJ whole genome shotgun (WGS) entry which is preliminary data.</text>
</comment>
<dbReference type="PROSITE" id="PS50181">
    <property type="entry name" value="FBOX"/>
    <property type="match status" value="1"/>
</dbReference>
<dbReference type="GO" id="GO:0019005">
    <property type="term" value="C:SCF ubiquitin ligase complex"/>
    <property type="evidence" value="ECO:0007669"/>
    <property type="project" value="TreeGrafter"/>
</dbReference>
<dbReference type="EMBL" id="CAJNOQ010005856">
    <property type="protein sequence ID" value="CAF1114144.1"/>
    <property type="molecule type" value="Genomic_DNA"/>
</dbReference>
<dbReference type="OrthoDB" id="2153609at2759"/>
<reference evidence="2" key="1">
    <citation type="submission" date="2021-02" db="EMBL/GenBank/DDBJ databases">
        <authorList>
            <person name="Nowell W R."/>
        </authorList>
    </citation>
    <scope>NUCLEOTIDE SEQUENCE</scope>
</reference>
<dbReference type="EMBL" id="CAJOBC010005855">
    <property type="protein sequence ID" value="CAF3878197.1"/>
    <property type="molecule type" value="Genomic_DNA"/>
</dbReference>
<dbReference type="Proteomes" id="UP000663829">
    <property type="component" value="Unassembled WGS sequence"/>
</dbReference>
<dbReference type="Gene3D" id="3.80.10.10">
    <property type="entry name" value="Ribonuclease Inhibitor"/>
    <property type="match status" value="2"/>
</dbReference>
<dbReference type="AlphaFoldDB" id="A0A814Q3Y1"/>
<dbReference type="InterPro" id="IPR032675">
    <property type="entry name" value="LRR_dom_sf"/>
</dbReference>
<gene>
    <name evidence="2" type="ORF">GPM918_LOCUS19374</name>
    <name evidence="3" type="ORF">SRO942_LOCUS19369</name>
</gene>
<dbReference type="PANTHER" id="PTHR13318:SF152">
    <property type="entry name" value="F-BOX_LRR-REPEAT PROTEIN 4"/>
    <property type="match status" value="1"/>
</dbReference>
<protein>
    <recommendedName>
        <fullName evidence="1">F-box domain-containing protein</fullName>
    </recommendedName>
</protein>